<feature type="non-terminal residue" evidence="8">
    <location>
        <position position="1"/>
    </location>
</feature>
<reference evidence="8" key="2">
    <citation type="submission" date="2013-05" db="EMBL/GenBank/DDBJ databases">
        <authorList>
            <person name="Gloeckner G."/>
            <person name="Szafranski K."/>
            <person name="Schliwa M."/>
        </authorList>
    </citation>
    <scope>NUCLEOTIDE SEQUENCE</scope>
</reference>
<keyword evidence="9" id="KW-1185">Reference proteome</keyword>
<dbReference type="Pfam" id="PF02086">
    <property type="entry name" value="MethyltransfD12"/>
    <property type="match status" value="1"/>
</dbReference>
<dbReference type="GO" id="GO:0032259">
    <property type="term" value="P:methylation"/>
    <property type="evidence" value="ECO:0007669"/>
    <property type="project" value="UniProtKB-KW"/>
</dbReference>
<dbReference type="PANTHER" id="PTHR30481:SF3">
    <property type="entry name" value="DNA ADENINE METHYLASE"/>
    <property type="match status" value="1"/>
</dbReference>
<keyword evidence="3" id="KW-0808">Transferase</keyword>
<evidence type="ECO:0000256" key="5">
    <source>
        <dbReference type="ARBA" id="ARBA00047942"/>
    </source>
</evidence>
<organism evidence="8 9">
    <name type="scientific">Reticulomyxa filosa</name>
    <dbReference type="NCBI Taxonomy" id="46433"/>
    <lineage>
        <taxon>Eukaryota</taxon>
        <taxon>Sar</taxon>
        <taxon>Rhizaria</taxon>
        <taxon>Retaria</taxon>
        <taxon>Foraminifera</taxon>
        <taxon>Monothalamids</taxon>
        <taxon>Reticulomyxidae</taxon>
        <taxon>Reticulomyxa</taxon>
    </lineage>
</organism>
<dbReference type="Proteomes" id="UP000023152">
    <property type="component" value="Unassembled WGS sequence"/>
</dbReference>
<reference evidence="8 9" key="1">
    <citation type="journal article" date="2013" name="Curr. Biol.">
        <title>The Genome of the Foraminiferan Reticulomyxa filosa.</title>
        <authorList>
            <person name="Glockner G."/>
            <person name="Hulsmann N."/>
            <person name="Schleicher M."/>
            <person name="Noegel A.A."/>
            <person name="Eichinger L."/>
            <person name="Gallinger C."/>
            <person name="Pawlowski J."/>
            <person name="Sierra R."/>
            <person name="Euteneuer U."/>
            <person name="Pillet L."/>
            <person name="Moustafa A."/>
            <person name="Platzer M."/>
            <person name="Groth M."/>
            <person name="Szafranski K."/>
            <person name="Schliwa M."/>
        </authorList>
    </citation>
    <scope>NUCLEOTIDE SEQUENCE [LARGE SCALE GENOMIC DNA]</scope>
</reference>
<dbReference type="InterPro" id="IPR046821">
    <property type="entry name" value="PDDEXK_11"/>
</dbReference>
<keyword evidence="4" id="KW-0949">S-adenosyl-L-methionine</keyword>
<protein>
    <recommendedName>
        <fullName evidence="1">site-specific DNA-methyltransferase (adenine-specific)</fullName>
        <ecNumber evidence="1">2.1.1.72</ecNumber>
    </recommendedName>
</protein>
<dbReference type="OrthoDB" id="8123085at2759"/>
<keyword evidence="2 8" id="KW-0489">Methyltransferase</keyword>
<comment type="catalytic activity">
    <reaction evidence="5">
        <text>a 2'-deoxyadenosine in DNA + S-adenosyl-L-methionine = an N(6)-methyl-2'-deoxyadenosine in DNA + S-adenosyl-L-homocysteine + H(+)</text>
        <dbReference type="Rhea" id="RHEA:15197"/>
        <dbReference type="Rhea" id="RHEA-COMP:12418"/>
        <dbReference type="Rhea" id="RHEA-COMP:12419"/>
        <dbReference type="ChEBI" id="CHEBI:15378"/>
        <dbReference type="ChEBI" id="CHEBI:57856"/>
        <dbReference type="ChEBI" id="CHEBI:59789"/>
        <dbReference type="ChEBI" id="CHEBI:90615"/>
        <dbReference type="ChEBI" id="CHEBI:90616"/>
        <dbReference type="EC" id="2.1.1.72"/>
    </reaction>
</comment>
<dbReference type="InterPro" id="IPR012327">
    <property type="entry name" value="MeTrfase_D12"/>
</dbReference>
<gene>
    <name evidence="8" type="ORF">RFI_38623</name>
    <name evidence="7" type="ORF">RFI_39433</name>
</gene>
<dbReference type="Pfam" id="PF20472">
    <property type="entry name" value="PDDEXK_11"/>
    <property type="match status" value="1"/>
</dbReference>
<dbReference type="Gene3D" id="3.40.50.150">
    <property type="entry name" value="Vaccinia Virus protein VP39"/>
    <property type="match status" value="1"/>
</dbReference>
<dbReference type="GO" id="GO:0006298">
    <property type="term" value="P:mismatch repair"/>
    <property type="evidence" value="ECO:0007669"/>
    <property type="project" value="TreeGrafter"/>
</dbReference>
<evidence type="ECO:0000256" key="4">
    <source>
        <dbReference type="ARBA" id="ARBA00022691"/>
    </source>
</evidence>
<dbReference type="PROSITE" id="PS00092">
    <property type="entry name" value="N6_MTASE"/>
    <property type="match status" value="1"/>
</dbReference>
<proteinExistence type="predicted"/>
<evidence type="ECO:0000313" key="9">
    <source>
        <dbReference type="Proteomes" id="UP000023152"/>
    </source>
</evidence>
<dbReference type="GO" id="GO:0009307">
    <property type="term" value="P:DNA restriction-modification system"/>
    <property type="evidence" value="ECO:0007669"/>
    <property type="project" value="InterPro"/>
</dbReference>
<evidence type="ECO:0000313" key="8">
    <source>
        <dbReference type="EMBL" id="ETN98864.1"/>
    </source>
</evidence>
<comment type="caution">
    <text evidence="8">The sequence shown here is derived from an EMBL/GenBank/DDBJ whole genome shotgun (WGS) entry which is preliminary data.</text>
</comment>
<evidence type="ECO:0000256" key="1">
    <source>
        <dbReference type="ARBA" id="ARBA00011900"/>
    </source>
</evidence>
<dbReference type="EC" id="2.1.1.72" evidence="1"/>
<dbReference type="AlphaFoldDB" id="X6LDT7"/>
<dbReference type="EMBL" id="ASPP01047688">
    <property type="protein sequence ID" value="ETN98089.1"/>
    <property type="molecule type" value="Genomic_DNA"/>
</dbReference>
<accession>X6LDT7</accession>
<evidence type="ECO:0000313" key="7">
    <source>
        <dbReference type="EMBL" id="ETN98089.1"/>
    </source>
</evidence>
<dbReference type="GO" id="GO:0043565">
    <property type="term" value="F:sequence-specific DNA binding"/>
    <property type="evidence" value="ECO:0007669"/>
    <property type="project" value="TreeGrafter"/>
</dbReference>
<dbReference type="InterPro" id="IPR029063">
    <property type="entry name" value="SAM-dependent_MTases_sf"/>
</dbReference>
<dbReference type="GO" id="GO:0009007">
    <property type="term" value="F:site-specific DNA-methyltransferase (adenine-specific) activity"/>
    <property type="evidence" value="ECO:0007669"/>
    <property type="project" value="UniProtKB-EC"/>
</dbReference>
<evidence type="ECO:0000256" key="2">
    <source>
        <dbReference type="ARBA" id="ARBA00022603"/>
    </source>
</evidence>
<dbReference type="InterPro" id="IPR002052">
    <property type="entry name" value="DNA_methylase_N6_adenine_CS"/>
</dbReference>
<feature type="domain" description="PD-(D/E)XK nuclease" evidence="6">
    <location>
        <begin position="77"/>
        <end position="186"/>
    </location>
</feature>
<name>X6LDT7_RETFI</name>
<evidence type="ECO:0000256" key="3">
    <source>
        <dbReference type="ARBA" id="ARBA00022679"/>
    </source>
</evidence>
<dbReference type="GO" id="GO:1904047">
    <property type="term" value="F:S-adenosyl-L-methionine binding"/>
    <property type="evidence" value="ECO:0007669"/>
    <property type="project" value="TreeGrafter"/>
</dbReference>
<dbReference type="PANTHER" id="PTHR30481">
    <property type="entry name" value="DNA ADENINE METHYLASE"/>
    <property type="match status" value="1"/>
</dbReference>
<sequence>GDFIYFDPPYHPISKNSFTKYISNGFSEKDQIRLRDFVLELSKNGVNVMLSNSDADFISNIYKKNFEIIKISAPRAGELGVQLEGFVEELIKDAGYEFVTKSKFIVASNALSQKLYTKQFQICESIYSTLDNSHYCQADFLIFNPKDKEKYIIIECKSQTSPGSVDEKYPYLNENIKAKYPYKTIIRCSSG</sequence>
<evidence type="ECO:0000259" key="6">
    <source>
        <dbReference type="Pfam" id="PF20472"/>
    </source>
</evidence>
<dbReference type="EMBL" id="ASPP01045593">
    <property type="protein sequence ID" value="ETN98864.1"/>
    <property type="molecule type" value="Genomic_DNA"/>
</dbReference>
<dbReference type="SUPFAM" id="SSF53335">
    <property type="entry name" value="S-adenosyl-L-methionine-dependent methyltransferases"/>
    <property type="match status" value="1"/>
</dbReference>